<dbReference type="InterPro" id="IPR043502">
    <property type="entry name" value="DNA/RNA_pol_sf"/>
</dbReference>
<comment type="caution">
    <text evidence="2">The sequence shown here is derived from an EMBL/GenBank/DDBJ whole genome shotgun (WGS) entry which is preliminary data.</text>
</comment>
<dbReference type="Pfam" id="PF07727">
    <property type="entry name" value="RVT_2"/>
    <property type="match status" value="1"/>
</dbReference>
<organism evidence="2">
    <name type="scientific">Sesamum radiatum</name>
    <name type="common">Black benniseed</name>
    <dbReference type="NCBI Taxonomy" id="300843"/>
    <lineage>
        <taxon>Eukaryota</taxon>
        <taxon>Viridiplantae</taxon>
        <taxon>Streptophyta</taxon>
        <taxon>Embryophyta</taxon>
        <taxon>Tracheophyta</taxon>
        <taxon>Spermatophyta</taxon>
        <taxon>Magnoliopsida</taxon>
        <taxon>eudicotyledons</taxon>
        <taxon>Gunneridae</taxon>
        <taxon>Pentapetalae</taxon>
        <taxon>asterids</taxon>
        <taxon>lamiids</taxon>
        <taxon>Lamiales</taxon>
        <taxon>Pedaliaceae</taxon>
        <taxon>Sesamum</taxon>
    </lineage>
</organism>
<dbReference type="PANTHER" id="PTHR11439">
    <property type="entry name" value="GAG-POL-RELATED RETROTRANSPOSON"/>
    <property type="match status" value="1"/>
</dbReference>
<reference evidence="2" key="2">
    <citation type="journal article" date="2024" name="Plant">
        <title>Genomic evolution and insights into agronomic trait innovations of Sesamum species.</title>
        <authorList>
            <person name="Miao H."/>
            <person name="Wang L."/>
            <person name="Qu L."/>
            <person name="Liu H."/>
            <person name="Sun Y."/>
            <person name="Le M."/>
            <person name="Wang Q."/>
            <person name="Wei S."/>
            <person name="Zheng Y."/>
            <person name="Lin W."/>
            <person name="Duan Y."/>
            <person name="Cao H."/>
            <person name="Xiong S."/>
            <person name="Wang X."/>
            <person name="Wei L."/>
            <person name="Li C."/>
            <person name="Ma Q."/>
            <person name="Ju M."/>
            <person name="Zhao R."/>
            <person name="Li G."/>
            <person name="Mu C."/>
            <person name="Tian Q."/>
            <person name="Mei H."/>
            <person name="Zhang T."/>
            <person name="Gao T."/>
            <person name="Zhang H."/>
        </authorList>
    </citation>
    <scope>NUCLEOTIDE SEQUENCE</scope>
    <source>
        <strain evidence="2">G02</strain>
    </source>
</reference>
<evidence type="ECO:0000313" key="2">
    <source>
        <dbReference type="EMBL" id="KAL0429124.1"/>
    </source>
</evidence>
<proteinExistence type="predicted"/>
<feature type="domain" description="Reverse transcriptase Ty1/copia-type" evidence="1">
    <location>
        <begin position="53"/>
        <end position="173"/>
    </location>
</feature>
<name>A0AAW2VHD1_SESRA</name>
<dbReference type="AlphaFoldDB" id="A0AAW2VHD1"/>
<dbReference type="InterPro" id="IPR013103">
    <property type="entry name" value="RVT_2"/>
</dbReference>
<protein>
    <submittedName>
        <fullName evidence="2">Retrovirus-related Pol polyprotein from transposon RE2</fullName>
    </submittedName>
</protein>
<dbReference type="PANTHER" id="PTHR11439:SF465">
    <property type="entry name" value="REVERSE TRANSCRIPTASE TY1_COPIA-TYPE DOMAIN-CONTAINING PROTEIN"/>
    <property type="match status" value="1"/>
</dbReference>
<dbReference type="SUPFAM" id="SSF56672">
    <property type="entry name" value="DNA/RNA polymerases"/>
    <property type="match status" value="1"/>
</dbReference>
<reference evidence="2" key="1">
    <citation type="submission" date="2020-06" db="EMBL/GenBank/DDBJ databases">
        <authorList>
            <person name="Li T."/>
            <person name="Hu X."/>
            <person name="Zhang T."/>
            <person name="Song X."/>
            <person name="Zhang H."/>
            <person name="Dai N."/>
            <person name="Sheng W."/>
            <person name="Hou X."/>
            <person name="Wei L."/>
        </authorList>
    </citation>
    <scope>NUCLEOTIDE SEQUENCE</scope>
    <source>
        <strain evidence="2">G02</strain>
        <tissue evidence="2">Leaf</tissue>
    </source>
</reference>
<gene>
    <name evidence="2" type="ORF">Sradi_0538400</name>
</gene>
<dbReference type="CDD" id="cd09272">
    <property type="entry name" value="RNase_HI_RT_Ty1"/>
    <property type="match status" value="1"/>
</dbReference>
<sequence length="349" mass="39041">MKSEIQALERNGTWELVKAPTDKKPIGCRWIYKLKLKPDGSIERYKARLVAKGYNQASRQWNQKFTEKLEVFGFVQSKNDYCLFTKEVFGGQVALLVYVDDILVTAPSESCIQQVKEYLHDLFTIKDLGLAKYFLGIELARSSQGLLATQTKYISDIVKDAGLTQATATNTPLPAGIKFTSDSGALLPDPRNWAGCLDTRRSLTGFCIFLGDAPVSWKTKKQATVSKSTAEAEYRSLASTVCELTWISYLLQDLGISFPKPIPLFCDNKAAVHITANPVFHERTKHLEIDCHIVRDKFKEGFVTPTHQCQGTNCRHSNEATNRPAFQFMKSKLNLLSLPPSSTCGGMLR</sequence>
<dbReference type="EMBL" id="JACGWJ010000003">
    <property type="protein sequence ID" value="KAL0429124.1"/>
    <property type="molecule type" value="Genomic_DNA"/>
</dbReference>
<accession>A0AAW2VHD1</accession>
<evidence type="ECO:0000259" key="1">
    <source>
        <dbReference type="Pfam" id="PF07727"/>
    </source>
</evidence>